<dbReference type="PANTHER" id="PTHR11803">
    <property type="entry name" value="2-IMINOBUTANOATE/2-IMINOPROPANOATE DEAMINASE RIDA"/>
    <property type="match status" value="1"/>
</dbReference>
<keyword evidence="1" id="KW-0732">Signal</keyword>
<evidence type="ECO:0008006" key="4">
    <source>
        <dbReference type="Google" id="ProtNLM"/>
    </source>
</evidence>
<dbReference type="InterPro" id="IPR006175">
    <property type="entry name" value="YjgF/YER057c/UK114"/>
</dbReference>
<dbReference type="Pfam" id="PF01042">
    <property type="entry name" value="Ribonuc_L-PSP"/>
    <property type="match status" value="1"/>
</dbReference>
<dbReference type="GO" id="GO:0019239">
    <property type="term" value="F:deaminase activity"/>
    <property type="evidence" value="ECO:0007669"/>
    <property type="project" value="TreeGrafter"/>
</dbReference>
<dbReference type="Gene3D" id="3.30.1330.40">
    <property type="entry name" value="RutC-like"/>
    <property type="match status" value="1"/>
</dbReference>
<gene>
    <name evidence="2" type="ORF">GCM10017044_15750</name>
</gene>
<dbReference type="PANTHER" id="PTHR11803:SF39">
    <property type="entry name" value="2-IMINOBUTANOATE_2-IMINOPROPANOATE DEAMINASE"/>
    <property type="match status" value="1"/>
</dbReference>
<organism evidence="2 3">
    <name type="scientific">Kordiimonas sediminis</name>
    <dbReference type="NCBI Taxonomy" id="1735581"/>
    <lineage>
        <taxon>Bacteria</taxon>
        <taxon>Pseudomonadati</taxon>
        <taxon>Pseudomonadota</taxon>
        <taxon>Alphaproteobacteria</taxon>
        <taxon>Kordiimonadales</taxon>
        <taxon>Kordiimonadaceae</taxon>
        <taxon>Kordiimonas</taxon>
    </lineage>
</organism>
<dbReference type="EMBL" id="BNCI01000002">
    <property type="protein sequence ID" value="GHF22400.1"/>
    <property type="molecule type" value="Genomic_DNA"/>
</dbReference>
<protein>
    <recommendedName>
        <fullName evidence="4">RidA family protein</fullName>
    </recommendedName>
</protein>
<evidence type="ECO:0000313" key="2">
    <source>
        <dbReference type="EMBL" id="GHF22400.1"/>
    </source>
</evidence>
<evidence type="ECO:0000313" key="3">
    <source>
        <dbReference type="Proteomes" id="UP000630923"/>
    </source>
</evidence>
<accession>A0A919AS80</accession>
<evidence type="ECO:0000256" key="1">
    <source>
        <dbReference type="SAM" id="SignalP"/>
    </source>
</evidence>
<dbReference type="AlphaFoldDB" id="A0A919AS80"/>
<dbReference type="SUPFAM" id="SSF55298">
    <property type="entry name" value="YjgF-like"/>
    <property type="match status" value="1"/>
</dbReference>
<dbReference type="RefSeq" id="WP_191251726.1">
    <property type="nucleotide sequence ID" value="NZ_BNCI01000002.1"/>
</dbReference>
<feature type="signal peptide" evidence="1">
    <location>
        <begin position="1"/>
        <end position="21"/>
    </location>
</feature>
<sequence>MYKLYKALGLAGLMMTQAVSAQDASSPDYSTPNISGHNKTAIIADKRLKAGWYDSEFQFSPAVRAGDTLYFSGVVATANGSDAPLDRDGYKERIKRAMNIIGKILEAGGADWNSVVKIRTFHVFDSPYLNLSKPEQIKVIAEVKDDLMDEPHSAWTAIGISSLFDDTGLVEIEVIAYAPDKEKSGT</sequence>
<reference evidence="2" key="1">
    <citation type="journal article" date="2014" name="Int. J. Syst. Evol. Microbiol.">
        <title>Complete genome sequence of Corynebacterium casei LMG S-19264T (=DSM 44701T), isolated from a smear-ripened cheese.</title>
        <authorList>
            <consortium name="US DOE Joint Genome Institute (JGI-PGF)"/>
            <person name="Walter F."/>
            <person name="Albersmeier A."/>
            <person name="Kalinowski J."/>
            <person name="Ruckert C."/>
        </authorList>
    </citation>
    <scope>NUCLEOTIDE SEQUENCE</scope>
    <source>
        <strain evidence="2">KCTC 42590</strain>
    </source>
</reference>
<comment type="caution">
    <text evidence="2">The sequence shown here is derived from an EMBL/GenBank/DDBJ whole genome shotgun (WGS) entry which is preliminary data.</text>
</comment>
<dbReference type="GO" id="GO:0005829">
    <property type="term" value="C:cytosol"/>
    <property type="evidence" value="ECO:0007669"/>
    <property type="project" value="TreeGrafter"/>
</dbReference>
<reference evidence="2" key="2">
    <citation type="submission" date="2020-09" db="EMBL/GenBank/DDBJ databases">
        <authorList>
            <person name="Sun Q."/>
            <person name="Kim S."/>
        </authorList>
    </citation>
    <scope>NUCLEOTIDE SEQUENCE</scope>
    <source>
        <strain evidence="2">KCTC 42590</strain>
    </source>
</reference>
<keyword evidence="3" id="KW-1185">Reference proteome</keyword>
<dbReference type="Proteomes" id="UP000630923">
    <property type="component" value="Unassembled WGS sequence"/>
</dbReference>
<dbReference type="InterPro" id="IPR035959">
    <property type="entry name" value="RutC-like_sf"/>
</dbReference>
<proteinExistence type="predicted"/>
<feature type="chain" id="PRO_5036816353" description="RidA family protein" evidence="1">
    <location>
        <begin position="22"/>
        <end position="186"/>
    </location>
</feature>
<name>A0A919AS80_9PROT</name>